<feature type="transmembrane region" description="Helical" evidence="1">
    <location>
        <begin position="21"/>
        <end position="39"/>
    </location>
</feature>
<reference evidence="2" key="1">
    <citation type="submission" date="2020-05" db="EMBL/GenBank/DDBJ databases">
        <authorList>
            <person name="Chiriac C."/>
            <person name="Salcher M."/>
            <person name="Ghai R."/>
            <person name="Kavagutti S V."/>
        </authorList>
    </citation>
    <scope>NUCLEOTIDE SEQUENCE</scope>
</reference>
<keyword evidence="1" id="KW-1133">Transmembrane helix</keyword>
<gene>
    <name evidence="2" type="ORF">UFOVP391_40</name>
</gene>
<keyword evidence="1" id="KW-0472">Membrane</keyword>
<organism evidence="2">
    <name type="scientific">uncultured Caudovirales phage</name>
    <dbReference type="NCBI Taxonomy" id="2100421"/>
    <lineage>
        <taxon>Viruses</taxon>
        <taxon>Duplodnaviria</taxon>
        <taxon>Heunggongvirae</taxon>
        <taxon>Uroviricota</taxon>
        <taxon>Caudoviricetes</taxon>
        <taxon>Peduoviridae</taxon>
        <taxon>Maltschvirus</taxon>
        <taxon>Maltschvirus maltsch</taxon>
    </lineage>
</organism>
<proteinExistence type="predicted"/>
<protein>
    <submittedName>
        <fullName evidence="2">Uncharacterized protein</fullName>
    </submittedName>
</protein>
<accession>A0A6J7XA39</accession>
<evidence type="ECO:0000313" key="2">
    <source>
        <dbReference type="EMBL" id="CAB5224239.1"/>
    </source>
</evidence>
<evidence type="ECO:0000256" key="1">
    <source>
        <dbReference type="SAM" id="Phobius"/>
    </source>
</evidence>
<sequence>MKTIKFLFSDLNQDERQMFGGIVIFITGAVFLICLVSTVRPPVVDHHPTDYQTYQEASYELSKSYYKYANRIYNEKYSK</sequence>
<keyword evidence="1" id="KW-0812">Transmembrane</keyword>
<dbReference type="EMBL" id="LR798325">
    <property type="protein sequence ID" value="CAB5224239.1"/>
    <property type="molecule type" value="Genomic_DNA"/>
</dbReference>
<name>A0A6J7XA39_9CAUD</name>